<dbReference type="EMBL" id="UGOW01000001">
    <property type="protein sequence ID" value="STY18139.1"/>
    <property type="molecule type" value="Genomic_DNA"/>
</dbReference>
<reference evidence="2 4" key="2">
    <citation type="submission" date="2018-06" db="EMBL/GenBank/DDBJ databases">
        <authorList>
            <consortium name="Pathogen Informatics"/>
            <person name="Doyle S."/>
        </authorList>
    </citation>
    <scope>NUCLEOTIDE SEQUENCE [LARGE SCALE GENOMIC DNA]</scope>
    <source>
        <strain evidence="2 4">NCTC12376</strain>
    </source>
</reference>
<reference evidence="1 3" key="1">
    <citation type="submission" date="2015-11" db="EMBL/GenBank/DDBJ databases">
        <title>Genomic analysis of 38 Legionella species identifies large and diverse effector repertoires.</title>
        <authorList>
            <person name="Burstein D."/>
            <person name="Amaro F."/>
            <person name="Zusman T."/>
            <person name="Lifshitz Z."/>
            <person name="Cohen O."/>
            <person name="Gilbert J.A."/>
            <person name="Pupko T."/>
            <person name="Shuman H.A."/>
            <person name="Segal G."/>
        </authorList>
    </citation>
    <scope>NUCLEOTIDE SEQUENCE [LARGE SCALE GENOMIC DNA]</scope>
    <source>
        <strain evidence="1 3">ATCC 49507</strain>
    </source>
</reference>
<dbReference type="RefSeq" id="WP_058475284.1">
    <property type="nucleotide sequence ID" value="NZ_CAAAIL010000010.1"/>
</dbReference>
<dbReference type="Proteomes" id="UP000254230">
    <property type="component" value="Unassembled WGS sequence"/>
</dbReference>
<evidence type="ECO:0000313" key="4">
    <source>
        <dbReference type="Proteomes" id="UP000254230"/>
    </source>
</evidence>
<sequence length="238" mass="26593">MHKLLELEQEFKDLVVIVDNALASSLISEKENALEQFRNSELSGIDQGSMIYYAHQFGPTVRLINITKNLPVQIAALEKKIRLIEIQLTAENTSIQDIAEIQTEPRVEPITTVMDPVPEETQSVNPRSVAIERFRESLRPYIDATSSRTTEYSWGLIEYAGSFFGLSGYSKSEKLAAIDHLLEQLEHPENRVLCEKDKAVLNTGTLSSGITPWLNDPTIGADLNELLTAGHTIENKLS</sequence>
<dbReference type="OrthoDB" id="5651498at2"/>
<evidence type="ECO:0000313" key="3">
    <source>
        <dbReference type="Proteomes" id="UP000054639"/>
    </source>
</evidence>
<dbReference type="AlphaFoldDB" id="A0A378KVC4"/>
<accession>A0A378KVC4</accession>
<organism evidence="2 4">
    <name type="scientific">Legionella quateirensis</name>
    <dbReference type="NCBI Taxonomy" id="45072"/>
    <lineage>
        <taxon>Bacteria</taxon>
        <taxon>Pseudomonadati</taxon>
        <taxon>Pseudomonadota</taxon>
        <taxon>Gammaproteobacteria</taxon>
        <taxon>Legionellales</taxon>
        <taxon>Legionellaceae</taxon>
        <taxon>Legionella</taxon>
    </lineage>
</organism>
<evidence type="ECO:0000313" key="1">
    <source>
        <dbReference type="EMBL" id="KTD43260.1"/>
    </source>
</evidence>
<protein>
    <submittedName>
        <fullName evidence="2">Coiled-coil protein</fullName>
    </submittedName>
</protein>
<dbReference type="Proteomes" id="UP000054639">
    <property type="component" value="Unassembled WGS sequence"/>
</dbReference>
<name>A0A378KVC4_9GAMM</name>
<dbReference type="NCBIfam" id="NF043054">
    <property type="entry name" value="T4SS_Ceg19"/>
    <property type="match status" value="1"/>
</dbReference>
<keyword evidence="3" id="KW-1185">Reference proteome</keyword>
<dbReference type="EMBL" id="LNYR01000048">
    <property type="protein sequence ID" value="KTD43260.1"/>
    <property type="molecule type" value="Genomic_DNA"/>
</dbReference>
<gene>
    <name evidence="1" type="ORF">Lqua_3161</name>
    <name evidence="2" type="ORF">NCTC12376_01955</name>
</gene>
<evidence type="ECO:0000313" key="2">
    <source>
        <dbReference type="EMBL" id="STY18139.1"/>
    </source>
</evidence>
<proteinExistence type="predicted"/>
<dbReference type="InterPro" id="IPR049984">
    <property type="entry name" value="T4SS_Ceg19"/>
</dbReference>